<evidence type="ECO:0000256" key="9">
    <source>
        <dbReference type="ARBA" id="ARBA00022977"/>
    </source>
</evidence>
<dbReference type="GO" id="GO:0140741">
    <property type="term" value="F:tRNA-uracil-4 sulfurtransferase activity"/>
    <property type="evidence" value="ECO:0007669"/>
    <property type="project" value="UniProtKB-EC"/>
</dbReference>
<organism evidence="21 22">
    <name type="scientific">Candidatus Alloenteromonas pullistercoris</name>
    <dbReference type="NCBI Taxonomy" id="2840785"/>
    <lineage>
        <taxon>Bacteria</taxon>
        <taxon>Bacillati</taxon>
        <taxon>Bacillota</taxon>
        <taxon>Bacillota incertae sedis</taxon>
        <taxon>Candidatus Alloenteromonas</taxon>
    </lineage>
</organism>
<keyword evidence="7 19" id="KW-0067">ATP-binding</keyword>
<dbReference type="EMBL" id="JADINA010000007">
    <property type="protein sequence ID" value="MBO8425821.1"/>
    <property type="molecule type" value="Genomic_DNA"/>
</dbReference>
<evidence type="ECO:0000256" key="10">
    <source>
        <dbReference type="ARBA" id="ARBA00050570"/>
    </source>
</evidence>
<evidence type="ECO:0000256" key="11">
    <source>
        <dbReference type="ARBA" id="ARBA00052330"/>
    </source>
</evidence>
<dbReference type="SUPFAM" id="SSF143437">
    <property type="entry name" value="THUMP domain-like"/>
    <property type="match status" value="1"/>
</dbReference>
<evidence type="ECO:0000256" key="5">
    <source>
        <dbReference type="ARBA" id="ARBA00022679"/>
    </source>
</evidence>
<evidence type="ECO:0000256" key="2">
    <source>
        <dbReference type="ARBA" id="ARBA00004948"/>
    </source>
</evidence>
<evidence type="ECO:0000256" key="3">
    <source>
        <dbReference type="ARBA" id="ARBA00022490"/>
    </source>
</evidence>
<dbReference type="CDD" id="cd11716">
    <property type="entry name" value="THUMP_ThiI"/>
    <property type="match status" value="1"/>
</dbReference>
<dbReference type="InterPro" id="IPR003720">
    <property type="entry name" value="tRNA_STrfase"/>
</dbReference>
<gene>
    <name evidence="19 21" type="primary">thiI</name>
    <name evidence="21" type="ORF">IAC61_00690</name>
</gene>
<evidence type="ECO:0000256" key="7">
    <source>
        <dbReference type="ARBA" id="ARBA00022840"/>
    </source>
</evidence>
<dbReference type="GO" id="GO:0002937">
    <property type="term" value="P:tRNA 4-thiouridine biosynthesis"/>
    <property type="evidence" value="ECO:0007669"/>
    <property type="project" value="TreeGrafter"/>
</dbReference>
<dbReference type="InterPro" id="IPR014729">
    <property type="entry name" value="Rossmann-like_a/b/a_fold"/>
</dbReference>
<comment type="subcellular location">
    <subcellularLocation>
        <location evidence="1 19">Cytoplasm</location>
    </subcellularLocation>
</comment>
<dbReference type="InterPro" id="IPR054173">
    <property type="entry name" value="ThiI_fer"/>
</dbReference>
<dbReference type="GO" id="GO:0052837">
    <property type="term" value="P:thiazole biosynthetic process"/>
    <property type="evidence" value="ECO:0007669"/>
    <property type="project" value="TreeGrafter"/>
</dbReference>
<dbReference type="GO" id="GO:0005829">
    <property type="term" value="C:cytosol"/>
    <property type="evidence" value="ECO:0007669"/>
    <property type="project" value="TreeGrafter"/>
</dbReference>
<feature type="binding site" evidence="19">
    <location>
        <begin position="181"/>
        <end position="182"/>
    </location>
    <ligand>
        <name>ATP</name>
        <dbReference type="ChEBI" id="CHEBI:30616"/>
    </ligand>
</feature>
<evidence type="ECO:0000256" key="17">
    <source>
        <dbReference type="ARBA" id="ARBA00077849"/>
    </source>
</evidence>
<reference evidence="21" key="1">
    <citation type="submission" date="2020-10" db="EMBL/GenBank/DDBJ databases">
        <authorList>
            <person name="Gilroy R."/>
        </authorList>
    </citation>
    <scope>NUCLEOTIDE SEQUENCE</scope>
    <source>
        <strain evidence="21">17113</strain>
    </source>
</reference>
<dbReference type="PROSITE" id="PS51165">
    <property type="entry name" value="THUMP"/>
    <property type="match status" value="1"/>
</dbReference>
<comment type="pathway">
    <text evidence="2 19">Cofactor biosynthesis; thiamine diphosphate biosynthesis.</text>
</comment>
<evidence type="ECO:0000256" key="14">
    <source>
        <dbReference type="ARBA" id="ARBA00066827"/>
    </source>
</evidence>
<reference evidence="21" key="2">
    <citation type="journal article" date="2021" name="PeerJ">
        <title>Extensive microbial diversity within the chicken gut microbiome revealed by metagenomics and culture.</title>
        <authorList>
            <person name="Gilroy R."/>
            <person name="Ravi A."/>
            <person name="Getino M."/>
            <person name="Pursley I."/>
            <person name="Horton D.L."/>
            <person name="Alikhan N.F."/>
            <person name="Baker D."/>
            <person name="Gharbi K."/>
            <person name="Hall N."/>
            <person name="Watson M."/>
            <person name="Adriaenssens E.M."/>
            <person name="Foster-Nyarko E."/>
            <person name="Jarju S."/>
            <person name="Secka A."/>
            <person name="Antonio M."/>
            <person name="Oren A."/>
            <person name="Chaudhuri R.R."/>
            <person name="La Ragione R."/>
            <person name="Hildebrand F."/>
            <person name="Pallen M.J."/>
        </authorList>
    </citation>
    <scope>NUCLEOTIDE SEQUENCE</scope>
    <source>
        <strain evidence="21">17113</strain>
    </source>
</reference>
<dbReference type="PANTHER" id="PTHR43209">
    <property type="entry name" value="TRNA SULFURTRANSFERASE"/>
    <property type="match status" value="1"/>
</dbReference>
<dbReference type="PANTHER" id="PTHR43209:SF1">
    <property type="entry name" value="TRNA SULFURTRANSFERASE"/>
    <property type="match status" value="1"/>
</dbReference>
<keyword evidence="6 19" id="KW-0547">Nucleotide-binding</keyword>
<evidence type="ECO:0000256" key="16">
    <source>
        <dbReference type="ARBA" id="ARBA00075337"/>
    </source>
</evidence>
<proteinExistence type="inferred from homology"/>
<dbReference type="HAMAP" id="MF_00021">
    <property type="entry name" value="ThiI"/>
    <property type="match status" value="1"/>
</dbReference>
<feature type="binding site" evidence="19">
    <location>
        <position position="294"/>
    </location>
    <ligand>
        <name>ATP</name>
        <dbReference type="ChEBI" id="CHEBI:30616"/>
    </ligand>
</feature>
<comment type="caution">
    <text evidence="21">The sequence shown here is derived from an EMBL/GenBank/DDBJ whole genome shotgun (WGS) entry which is preliminary data.</text>
</comment>
<evidence type="ECO:0000313" key="22">
    <source>
        <dbReference type="Proteomes" id="UP000823634"/>
    </source>
</evidence>
<keyword evidence="9 19" id="KW-0784">Thiamine biosynthesis</keyword>
<evidence type="ECO:0000256" key="1">
    <source>
        <dbReference type="ARBA" id="ARBA00004496"/>
    </source>
</evidence>
<feature type="binding site" evidence="19">
    <location>
        <position position="285"/>
    </location>
    <ligand>
        <name>ATP</name>
        <dbReference type="ChEBI" id="CHEBI:30616"/>
    </ligand>
</feature>
<feature type="binding site" evidence="19">
    <location>
        <begin position="206"/>
        <end position="207"/>
    </location>
    <ligand>
        <name>ATP</name>
        <dbReference type="ChEBI" id="CHEBI:30616"/>
    </ligand>
</feature>
<keyword evidence="5 19" id="KW-0808">Transferase</keyword>
<dbReference type="SMART" id="SM00981">
    <property type="entry name" value="THUMP"/>
    <property type="match status" value="1"/>
</dbReference>
<comment type="catalytic activity">
    <reaction evidence="10 19">
        <text>[ThiI sulfur-carrier protein]-S-sulfanyl-L-cysteine + a uridine in tRNA + 2 reduced [2Fe-2S]-[ferredoxin] + ATP + H(+) = [ThiI sulfur-carrier protein]-L-cysteine + a 4-thiouridine in tRNA + 2 oxidized [2Fe-2S]-[ferredoxin] + AMP + diphosphate</text>
        <dbReference type="Rhea" id="RHEA:24176"/>
        <dbReference type="Rhea" id="RHEA-COMP:10000"/>
        <dbReference type="Rhea" id="RHEA-COMP:10001"/>
        <dbReference type="Rhea" id="RHEA-COMP:13337"/>
        <dbReference type="Rhea" id="RHEA-COMP:13338"/>
        <dbReference type="Rhea" id="RHEA-COMP:13339"/>
        <dbReference type="Rhea" id="RHEA-COMP:13340"/>
        <dbReference type="ChEBI" id="CHEBI:15378"/>
        <dbReference type="ChEBI" id="CHEBI:29950"/>
        <dbReference type="ChEBI" id="CHEBI:30616"/>
        <dbReference type="ChEBI" id="CHEBI:33019"/>
        <dbReference type="ChEBI" id="CHEBI:33737"/>
        <dbReference type="ChEBI" id="CHEBI:33738"/>
        <dbReference type="ChEBI" id="CHEBI:61963"/>
        <dbReference type="ChEBI" id="CHEBI:65315"/>
        <dbReference type="ChEBI" id="CHEBI:136798"/>
        <dbReference type="ChEBI" id="CHEBI:456215"/>
        <dbReference type="EC" id="2.8.1.4"/>
    </reaction>
</comment>
<dbReference type="Gene3D" id="3.40.50.620">
    <property type="entry name" value="HUPs"/>
    <property type="match status" value="1"/>
</dbReference>
<evidence type="ECO:0000256" key="13">
    <source>
        <dbReference type="ARBA" id="ARBA00061472"/>
    </source>
</evidence>
<feature type="domain" description="THUMP" evidence="20">
    <location>
        <begin position="60"/>
        <end position="163"/>
    </location>
</feature>
<dbReference type="InterPro" id="IPR050102">
    <property type="entry name" value="tRNA_sulfurtransferase_ThiI"/>
</dbReference>
<dbReference type="GO" id="GO:0005524">
    <property type="term" value="F:ATP binding"/>
    <property type="evidence" value="ECO:0007669"/>
    <property type="project" value="UniProtKB-UniRule"/>
</dbReference>
<evidence type="ECO:0000256" key="8">
    <source>
        <dbReference type="ARBA" id="ARBA00022884"/>
    </source>
</evidence>
<dbReference type="InterPro" id="IPR020536">
    <property type="entry name" value="ThiI_AANH"/>
</dbReference>
<evidence type="ECO:0000256" key="4">
    <source>
        <dbReference type="ARBA" id="ARBA00022555"/>
    </source>
</evidence>
<dbReference type="InterPro" id="IPR049961">
    <property type="entry name" value="ThiI_N"/>
</dbReference>
<dbReference type="Proteomes" id="UP000823634">
    <property type="component" value="Unassembled WGS sequence"/>
</dbReference>
<comment type="function">
    <text evidence="12 19">Catalyzes the ATP-dependent transfer of a sulfur to tRNA to produce 4-thiouridine in position 8 of tRNAs, which functions as a near-UV photosensor. Also catalyzes the transfer of sulfur to the sulfur carrier protein ThiS, forming ThiS-thiocarboxylate. This is a step in the synthesis of thiazole, in the thiamine biosynthesis pathway. The sulfur is donated as persulfide by IscS.</text>
</comment>
<keyword evidence="4 19" id="KW-0820">tRNA-binding</keyword>
<evidence type="ECO:0000259" key="20">
    <source>
        <dbReference type="PROSITE" id="PS51165"/>
    </source>
</evidence>
<dbReference type="InterPro" id="IPR049962">
    <property type="entry name" value="THUMP_ThiI"/>
</dbReference>
<dbReference type="AlphaFoldDB" id="A0A9D9DG88"/>
<evidence type="ECO:0000256" key="15">
    <source>
        <dbReference type="ARBA" id="ARBA00071867"/>
    </source>
</evidence>
<dbReference type="Pfam" id="PF02926">
    <property type="entry name" value="THUMP"/>
    <property type="match status" value="1"/>
</dbReference>
<accession>A0A9D9DG88</accession>
<dbReference type="FunFam" id="3.40.50.620:FF:000053">
    <property type="entry name" value="Probable tRNA sulfurtransferase"/>
    <property type="match status" value="1"/>
</dbReference>
<name>A0A9D9DG88_9FIRM</name>
<feature type="binding site" evidence="19">
    <location>
        <position position="263"/>
    </location>
    <ligand>
        <name>ATP</name>
        <dbReference type="ChEBI" id="CHEBI:30616"/>
    </ligand>
</feature>
<dbReference type="CDD" id="cd01712">
    <property type="entry name" value="PPase_ThiI"/>
    <property type="match status" value="1"/>
</dbReference>
<dbReference type="Gene3D" id="3.30.2130.30">
    <property type="match status" value="1"/>
</dbReference>
<protein>
    <recommendedName>
        <fullName evidence="15 19">Probable tRNA sulfurtransferase</fullName>
        <ecNumber evidence="14 19">2.8.1.4</ecNumber>
    </recommendedName>
    <alternativeName>
        <fullName evidence="16 19">Sulfur carrier protein ThiS sulfurtransferase</fullName>
    </alternativeName>
    <alternativeName>
        <fullName evidence="17 19">Thiamine biosynthesis protein ThiI</fullName>
    </alternativeName>
    <alternativeName>
        <fullName evidence="18 19">tRNA 4-thiouridine synthase</fullName>
    </alternativeName>
</protein>
<evidence type="ECO:0000313" key="21">
    <source>
        <dbReference type="EMBL" id="MBO8425821.1"/>
    </source>
</evidence>
<dbReference type="GO" id="GO:0009228">
    <property type="term" value="P:thiamine biosynthetic process"/>
    <property type="evidence" value="ECO:0007669"/>
    <property type="project" value="UniProtKB-KW"/>
</dbReference>
<comment type="similarity">
    <text evidence="13 19">Belongs to the ThiI family.</text>
</comment>
<dbReference type="InterPro" id="IPR004114">
    <property type="entry name" value="THUMP_dom"/>
</dbReference>
<dbReference type="Pfam" id="PF22025">
    <property type="entry name" value="ThiI_fer"/>
    <property type="match status" value="1"/>
</dbReference>
<dbReference type="GO" id="GO:0009229">
    <property type="term" value="P:thiamine diphosphate biosynthetic process"/>
    <property type="evidence" value="ECO:0007669"/>
    <property type="project" value="UniProtKB-UniRule"/>
</dbReference>
<evidence type="ECO:0000256" key="18">
    <source>
        <dbReference type="ARBA" id="ARBA00080570"/>
    </source>
</evidence>
<evidence type="ECO:0000256" key="12">
    <source>
        <dbReference type="ARBA" id="ARBA00058382"/>
    </source>
</evidence>
<dbReference type="GO" id="GO:0000049">
    <property type="term" value="F:tRNA binding"/>
    <property type="evidence" value="ECO:0007669"/>
    <property type="project" value="UniProtKB-UniRule"/>
</dbReference>
<dbReference type="SUPFAM" id="SSF52402">
    <property type="entry name" value="Adenine nucleotide alpha hydrolases-like"/>
    <property type="match status" value="1"/>
</dbReference>
<comment type="catalytic activity">
    <reaction evidence="11 19">
        <text>[ThiS sulfur-carrier protein]-C-terminal Gly-Gly-AMP + S-sulfanyl-L-cysteinyl-[cysteine desulfurase] + AH2 = [ThiS sulfur-carrier protein]-C-terminal-Gly-aminoethanethioate + L-cysteinyl-[cysteine desulfurase] + A + AMP + 2 H(+)</text>
        <dbReference type="Rhea" id="RHEA:43340"/>
        <dbReference type="Rhea" id="RHEA-COMP:12157"/>
        <dbReference type="Rhea" id="RHEA-COMP:12158"/>
        <dbReference type="Rhea" id="RHEA-COMP:12910"/>
        <dbReference type="Rhea" id="RHEA-COMP:19908"/>
        <dbReference type="ChEBI" id="CHEBI:13193"/>
        <dbReference type="ChEBI" id="CHEBI:15378"/>
        <dbReference type="ChEBI" id="CHEBI:17499"/>
        <dbReference type="ChEBI" id="CHEBI:29950"/>
        <dbReference type="ChEBI" id="CHEBI:61963"/>
        <dbReference type="ChEBI" id="CHEBI:90618"/>
        <dbReference type="ChEBI" id="CHEBI:232372"/>
        <dbReference type="ChEBI" id="CHEBI:456215"/>
    </reaction>
</comment>
<dbReference type="NCBIfam" id="TIGR00342">
    <property type="entry name" value="tRNA uracil 4-sulfurtransferase ThiI"/>
    <property type="match status" value="1"/>
</dbReference>
<dbReference type="Pfam" id="PF02568">
    <property type="entry name" value="ThiI"/>
    <property type="match status" value="1"/>
</dbReference>
<dbReference type="EC" id="2.8.1.4" evidence="14 19"/>
<evidence type="ECO:0000256" key="19">
    <source>
        <dbReference type="HAMAP-Rule" id="MF_00021"/>
    </source>
</evidence>
<dbReference type="GO" id="GO:0004810">
    <property type="term" value="F:CCA tRNA nucleotidyltransferase activity"/>
    <property type="evidence" value="ECO:0007669"/>
    <property type="project" value="InterPro"/>
</dbReference>
<keyword evidence="8 19" id="KW-0694">RNA-binding</keyword>
<sequence>MNCDYLLIHYGELSTKGNNRREFISILTRNVKRALSGLSVEVNGRRDHIYVKLNGQKEGEEAVKRLLCVPGIIKISPGYECGKDVEELAEFGAKLILDSGKKTFKVEASRADKGYPLDSYGVCRLIADRALKEGKGLSVDLHHPELTLRVQVREGCCYLSTGSIKGLGGYPLGSIGKATMLLSGGIDSPVAAYSLLRRGIKIECVHFASPPYTSEAVIDKLKDILYLLTPYQSDIRLDVVPFTKIQEAIYEHVPEPYCITIMRRMMVRIAAKLAASRGSLAIASGESIGQVASQTLESMQVINEVTSFPFLRPLCVSDKVDVIDKAKEIGTFDISIRPFEDCCTIFKPRHPKTKPDLAHCLRYEALFDYEKMIEEAINGISPIFVSR</sequence>
<evidence type="ECO:0000256" key="6">
    <source>
        <dbReference type="ARBA" id="ARBA00022741"/>
    </source>
</evidence>
<keyword evidence="3 19" id="KW-0963">Cytoplasm</keyword>